<feature type="region of interest" description="Disordered" evidence="9">
    <location>
        <begin position="245"/>
        <end position="271"/>
    </location>
</feature>
<dbReference type="InterPro" id="IPR001841">
    <property type="entry name" value="Znf_RING"/>
</dbReference>
<evidence type="ECO:0000259" key="10">
    <source>
        <dbReference type="PROSITE" id="PS50089"/>
    </source>
</evidence>
<sequence>MGNRRGRLNNRNNFTNSDVNERSSNQRRRSNHTGGIYYGGTILQYENNLDTLRPEIAQLLGLEVPKDKPKVVPKIQKTKTLQNNINLQKDSLRIIPLYKDKMYGNKGSNLNEELKFGLGSGSGSGLEFENENQKSPTSFKLSFKFDTNVPVIIRVFWCANEFLRKDNSIYFKSEIDHPSNGKRFKFEKGTSQTFNQSDEYSIDISEHLKNHCEYIFYKSPKQLRKELMLKKKQEQEALLRLENKKKKKKKWKKNKKKNNKNLNNNSTDKTNNLKLKKKSMYEIFPILIAIEANLGTIEKNNPYVLTNSQSQRTFATFVYDKVKKTFSVRVLKQKITINQKTYLLKEIYGLDNDLESKKEKKQDSTLSRIKKNERSKECVICLDAESDTTILPCRHCCMCHNCAKILSTRSNICPLCRGPMKSFIQIQKNVNTN</sequence>
<dbReference type="GO" id="GO:0061630">
    <property type="term" value="F:ubiquitin protein ligase activity"/>
    <property type="evidence" value="ECO:0007669"/>
    <property type="project" value="UniProtKB-EC"/>
</dbReference>
<dbReference type="Proteomes" id="UP001146793">
    <property type="component" value="Unassembled WGS sequence"/>
</dbReference>
<keyword evidence="4" id="KW-0479">Metal-binding</keyword>
<evidence type="ECO:0000256" key="1">
    <source>
        <dbReference type="ARBA" id="ARBA00000900"/>
    </source>
</evidence>
<keyword evidence="6" id="KW-0833">Ubl conjugation pathway</keyword>
<feature type="domain" description="RING-type" evidence="10">
    <location>
        <begin position="378"/>
        <end position="417"/>
    </location>
</feature>
<proteinExistence type="predicted"/>
<keyword evidence="5 8" id="KW-0863">Zinc-finger</keyword>
<feature type="compositionally biased region" description="Low complexity" evidence="9">
    <location>
        <begin position="260"/>
        <end position="271"/>
    </location>
</feature>
<dbReference type="PROSITE" id="PS50089">
    <property type="entry name" value="ZF_RING_2"/>
    <property type="match status" value="1"/>
</dbReference>
<dbReference type="InterPro" id="IPR058981">
    <property type="entry name" value="MGRN1/RNF157-like_N"/>
</dbReference>
<keyword evidence="7" id="KW-0862">Zinc</keyword>
<dbReference type="Pfam" id="PF13920">
    <property type="entry name" value="zf-C3HC4_3"/>
    <property type="match status" value="1"/>
</dbReference>
<dbReference type="EMBL" id="JANTQA010000015">
    <property type="protein sequence ID" value="KAJ3448649.1"/>
    <property type="molecule type" value="Genomic_DNA"/>
</dbReference>
<dbReference type="Pfam" id="PF26192">
    <property type="entry name" value="RNF157-like_N"/>
    <property type="match status" value="1"/>
</dbReference>
<evidence type="ECO:0000256" key="7">
    <source>
        <dbReference type="ARBA" id="ARBA00022833"/>
    </source>
</evidence>
<evidence type="ECO:0000256" key="6">
    <source>
        <dbReference type="ARBA" id="ARBA00022786"/>
    </source>
</evidence>
<feature type="compositionally biased region" description="Basic residues" evidence="9">
    <location>
        <begin position="245"/>
        <end position="259"/>
    </location>
</feature>
<evidence type="ECO:0000256" key="2">
    <source>
        <dbReference type="ARBA" id="ARBA00012483"/>
    </source>
</evidence>
<evidence type="ECO:0000256" key="5">
    <source>
        <dbReference type="ARBA" id="ARBA00022771"/>
    </source>
</evidence>
<dbReference type="Gene3D" id="3.30.40.10">
    <property type="entry name" value="Zinc/RING finger domain, C3HC4 (zinc finger)"/>
    <property type="match status" value="1"/>
</dbReference>
<dbReference type="AlphaFoldDB" id="A0AAV8A357"/>
<evidence type="ECO:0000256" key="3">
    <source>
        <dbReference type="ARBA" id="ARBA00022679"/>
    </source>
</evidence>
<name>A0AAV8A357_9EUKA</name>
<dbReference type="GO" id="GO:0008270">
    <property type="term" value="F:zinc ion binding"/>
    <property type="evidence" value="ECO:0007669"/>
    <property type="project" value="UniProtKB-KW"/>
</dbReference>
<dbReference type="EC" id="2.3.2.27" evidence="2"/>
<dbReference type="InterPro" id="IPR013083">
    <property type="entry name" value="Znf_RING/FYVE/PHD"/>
</dbReference>
<gene>
    <name evidence="11" type="ORF">M0812_01131</name>
</gene>
<accession>A0AAV8A357</accession>
<comment type="caution">
    <text evidence="11">The sequence shown here is derived from an EMBL/GenBank/DDBJ whole genome shotgun (WGS) entry which is preliminary data.</text>
</comment>
<keyword evidence="3" id="KW-0808">Transferase</keyword>
<dbReference type="PANTHER" id="PTHR22996">
    <property type="entry name" value="MAHOGUNIN"/>
    <property type="match status" value="1"/>
</dbReference>
<feature type="region of interest" description="Disordered" evidence="9">
    <location>
        <begin position="1"/>
        <end position="35"/>
    </location>
</feature>
<dbReference type="SUPFAM" id="SSF57850">
    <property type="entry name" value="RING/U-box"/>
    <property type="match status" value="1"/>
</dbReference>
<dbReference type="InterPro" id="IPR045194">
    <property type="entry name" value="MGRN1/RNF157-like"/>
</dbReference>
<protein>
    <recommendedName>
        <fullName evidence="2">RING-type E3 ubiquitin transferase</fullName>
        <ecNumber evidence="2">2.3.2.27</ecNumber>
    </recommendedName>
</protein>
<evidence type="ECO:0000256" key="8">
    <source>
        <dbReference type="PROSITE-ProRule" id="PRU00175"/>
    </source>
</evidence>
<comment type="catalytic activity">
    <reaction evidence="1">
        <text>S-ubiquitinyl-[E2 ubiquitin-conjugating enzyme]-L-cysteine + [acceptor protein]-L-lysine = [E2 ubiquitin-conjugating enzyme]-L-cysteine + N(6)-ubiquitinyl-[acceptor protein]-L-lysine.</text>
        <dbReference type="EC" id="2.3.2.27"/>
    </reaction>
</comment>
<reference evidence="11" key="1">
    <citation type="submission" date="2022-08" db="EMBL/GenBank/DDBJ databases">
        <title>Novel sulphate-reducing endosymbionts in the free-living metamonad Anaeramoeba.</title>
        <authorList>
            <person name="Jerlstrom-Hultqvist J."/>
            <person name="Cepicka I."/>
            <person name="Gallot-Lavallee L."/>
            <person name="Salas-Leiva D."/>
            <person name="Curtis B.A."/>
            <person name="Zahonova K."/>
            <person name="Pipaliya S."/>
            <person name="Dacks J."/>
            <person name="Roger A.J."/>
        </authorList>
    </citation>
    <scope>NUCLEOTIDE SEQUENCE</scope>
    <source>
        <strain evidence="11">Busselton2</strain>
    </source>
</reference>
<dbReference type="PANTHER" id="PTHR22996:SF0">
    <property type="entry name" value="RE60872P-RELATED"/>
    <property type="match status" value="1"/>
</dbReference>
<dbReference type="GO" id="GO:0016567">
    <property type="term" value="P:protein ubiquitination"/>
    <property type="evidence" value="ECO:0007669"/>
    <property type="project" value="TreeGrafter"/>
</dbReference>
<evidence type="ECO:0000313" key="12">
    <source>
        <dbReference type="Proteomes" id="UP001146793"/>
    </source>
</evidence>
<evidence type="ECO:0000313" key="11">
    <source>
        <dbReference type="EMBL" id="KAJ3448649.1"/>
    </source>
</evidence>
<evidence type="ECO:0000256" key="4">
    <source>
        <dbReference type="ARBA" id="ARBA00022723"/>
    </source>
</evidence>
<organism evidence="11 12">
    <name type="scientific">Anaeramoeba flamelloides</name>
    <dbReference type="NCBI Taxonomy" id="1746091"/>
    <lineage>
        <taxon>Eukaryota</taxon>
        <taxon>Metamonada</taxon>
        <taxon>Anaeramoebidae</taxon>
        <taxon>Anaeramoeba</taxon>
    </lineage>
</organism>
<evidence type="ECO:0000256" key="9">
    <source>
        <dbReference type="SAM" id="MobiDB-lite"/>
    </source>
</evidence>
<dbReference type="SMART" id="SM00184">
    <property type="entry name" value="RING"/>
    <property type="match status" value="1"/>
</dbReference>